<dbReference type="InterPro" id="IPR012675">
    <property type="entry name" value="Beta-grasp_dom_sf"/>
</dbReference>
<dbReference type="InterPro" id="IPR036866">
    <property type="entry name" value="RibonucZ/Hydroxyglut_hydro"/>
</dbReference>
<gene>
    <name evidence="2" type="ORF">CVT26_000966</name>
</gene>
<dbReference type="STRING" id="231916.A0A409WB33"/>
<dbReference type="Pfam" id="PF00753">
    <property type="entry name" value="Lactamase_B"/>
    <property type="match status" value="1"/>
</dbReference>
<dbReference type="InterPro" id="IPR050855">
    <property type="entry name" value="NDM-1-like"/>
</dbReference>
<feature type="domain" description="Metallo-beta-lactamase" evidence="1">
    <location>
        <begin position="127"/>
        <end position="327"/>
    </location>
</feature>
<dbReference type="Gene3D" id="3.10.20.30">
    <property type="match status" value="1"/>
</dbReference>
<proteinExistence type="predicted"/>
<dbReference type="PANTHER" id="PTHR42951:SF4">
    <property type="entry name" value="ACYL-COENZYME A THIOESTERASE MBLAC2"/>
    <property type="match status" value="1"/>
</dbReference>
<dbReference type="PANTHER" id="PTHR42951">
    <property type="entry name" value="METALLO-BETA-LACTAMASE DOMAIN-CONTAINING"/>
    <property type="match status" value="1"/>
</dbReference>
<sequence length="413" mass="45474">MSGQTPTIKVLYFAAASTATGLTTEEVPIPEEGLKLSELTNTLVSRHPDAQGLKEIIDTIPQKPVLWIAAASFAMLSYWMYSDIQISLPYNKIPTAMSQKSAFQASRLTPSTFLIKEYDDIYSEHPHIYAKVVPSANAILIIDTGCGGASNDTGIGIKSLREFIETVDVEDNAGQPLNEGGKLDYVVALTHCHYDHILGVEDFAGSPILASAHSSSFLDREAMPEHSLCNALNIKTPKYTPTLVPHGYDIVSAGKASLGMQILHTPGHTPDEIALYDEAEMMLYVGDSLYEWEPIIFPKEGSIITWFASMDYLIDFVRQKNAVVQTSQRGDGKPSDVLINSGHCTALQPALEVLLAAKTYMEDVVAGRKEVLSRRQNRGEETVTYGEVGDRFSLRCPERLVLDARDNFKTRLE</sequence>
<name>A0A409WB33_9AGAR</name>
<dbReference type="Gene3D" id="3.60.15.10">
    <property type="entry name" value="Ribonuclease Z/Hydroxyacylglutathione hydrolase-like"/>
    <property type="match status" value="1"/>
</dbReference>
<evidence type="ECO:0000259" key="1">
    <source>
        <dbReference type="SMART" id="SM00849"/>
    </source>
</evidence>
<evidence type="ECO:0000313" key="2">
    <source>
        <dbReference type="EMBL" id="PPQ75722.1"/>
    </source>
</evidence>
<comment type="caution">
    <text evidence="2">The sequence shown here is derived from an EMBL/GenBank/DDBJ whole genome shotgun (WGS) entry which is preliminary data.</text>
</comment>
<dbReference type="SMART" id="SM00849">
    <property type="entry name" value="Lactamase_B"/>
    <property type="match status" value="1"/>
</dbReference>
<accession>A0A409WB33</accession>
<protein>
    <recommendedName>
        <fullName evidence="1">Metallo-beta-lactamase domain-containing protein</fullName>
    </recommendedName>
</protein>
<reference evidence="2 3" key="1">
    <citation type="journal article" date="2018" name="Evol. Lett.">
        <title>Horizontal gene cluster transfer increased hallucinogenic mushroom diversity.</title>
        <authorList>
            <person name="Reynolds H.T."/>
            <person name="Vijayakumar V."/>
            <person name="Gluck-Thaler E."/>
            <person name="Korotkin H.B."/>
            <person name="Matheny P.B."/>
            <person name="Slot J.C."/>
        </authorList>
    </citation>
    <scope>NUCLEOTIDE SEQUENCE [LARGE SCALE GENOMIC DNA]</scope>
    <source>
        <strain evidence="2 3">SRW20</strain>
    </source>
</reference>
<dbReference type="OrthoDB" id="3341310at2759"/>
<dbReference type="AlphaFoldDB" id="A0A409WB33"/>
<dbReference type="InParanoid" id="A0A409WB33"/>
<evidence type="ECO:0000313" key="3">
    <source>
        <dbReference type="Proteomes" id="UP000284706"/>
    </source>
</evidence>
<dbReference type="CDD" id="cd06262">
    <property type="entry name" value="metallo-hydrolase-like_MBL-fold"/>
    <property type="match status" value="1"/>
</dbReference>
<organism evidence="2 3">
    <name type="scientific">Gymnopilus dilepis</name>
    <dbReference type="NCBI Taxonomy" id="231916"/>
    <lineage>
        <taxon>Eukaryota</taxon>
        <taxon>Fungi</taxon>
        <taxon>Dikarya</taxon>
        <taxon>Basidiomycota</taxon>
        <taxon>Agaricomycotina</taxon>
        <taxon>Agaricomycetes</taxon>
        <taxon>Agaricomycetidae</taxon>
        <taxon>Agaricales</taxon>
        <taxon>Agaricineae</taxon>
        <taxon>Hymenogastraceae</taxon>
        <taxon>Gymnopilus</taxon>
    </lineage>
</organism>
<dbReference type="SUPFAM" id="SSF56281">
    <property type="entry name" value="Metallo-hydrolase/oxidoreductase"/>
    <property type="match status" value="1"/>
</dbReference>
<dbReference type="EMBL" id="NHYE01005233">
    <property type="protein sequence ID" value="PPQ75722.1"/>
    <property type="molecule type" value="Genomic_DNA"/>
</dbReference>
<keyword evidence="3" id="KW-1185">Reference proteome</keyword>
<dbReference type="InterPro" id="IPR001279">
    <property type="entry name" value="Metallo-B-lactamas"/>
</dbReference>
<dbReference type="Proteomes" id="UP000284706">
    <property type="component" value="Unassembled WGS sequence"/>
</dbReference>